<dbReference type="PATRIC" id="fig|1229781.4.peg.2008"/>
<dbReference type="Proteomes" id="UP000009879">
    <property type="component" value="Unassembled WGS sequence"/>
</dbReference>
<organism evidence="1 2">
    <name type="scientific">Brevibacterium casei S18</name>
    <dbReference type="NCBI Taxonomy" id="1229781"/>
    <lineage>
        <taxon>Bacteria</taxon>
        <taxon>Bacillati</taxon>
        <taxon>Actinomycetota</taxon>
        <taxon>Actinomycetes</taxon>
        <taxon>Micrococcales</taxon>
        <taxon>Brevibacteriaceae</taxon>
        <taxon>Brevibacterium</taxon>
    </lineage>
</organism>
<dbReference type="RefSeq" id="WP_009378520.1">
    <property type="nucleotide sequence ID" value="NZ_AMSP01000007.1"/>
</dbReference>
<accession>K9AIC0</accession>
<evidence type="ECO:0000313" key="1">
    <source>
        <dbReference type="EMBL" id="EKU47034.1"/>
    </source>
</evidence>
<protein>
    <submittedName>
        <fullName evidence="1">Uncharacterized protein</fullName>
    </submittedName>
</protein>
<evidence type="ECO:0000313" key="2">
    <source>
        <dbReference type="Proteomes" id="UP000009879"/>
    </source>
</evidence>
<proteinExistence type="predicted"/>
<gene>
    <name evidence="1" type="ORF">C272_09994</name>
</gene>
<reference evidence="1 2" key="1">
    <citation type="submission" date="2012-09" db="EMBL/GenBank/DDBJ databases">
        <title>Genome Sequence of Brevibacterium casei S18.</title>
        <authorList>
            <person name="Sharma R."/>
            <person name="Singh A."/>
            <person name="Jangir P.K."/>
        </authorList>
    </citation>
    <scope>NUCLEOTIDE SEQUENCE [LARGE SCALE GENOMIC DNA]</scope>
    <source>
        <strain evidence="1 2">S18</strain>
    </source>
</reference>
<dbReference type="eggNOG" id="ENOG5032F3A">
    <property type="taxonomic scope" value="Bacteria"/>
</dbReference>
<dbReference type="AlphaFoldDB" id="K9AIC0"/>
<dbReference type="OrthoDB" id="4802661at2"/>
<comment type="caution">
    <text evidence="1">The sequence shown here is derived from an EMBL/GenBank/DDBJ whole genome shotgun (WGS) entry which is preliminary data.</text>
</comment>
<dbReference type="EMBL" id="AMSP01000007">
    <property type="protein sequence ID" value="EKU47034.1"/>
    <property type="molecule type" value="Genomic_DNA"/>
</dbReference>
<name>K9AIC0_9MICO</name>
<sequence>MGRLALIPAAPVLLPDVDLSEPESVAEVRAGIRETLTSADHWVLPVDTLPVLLGLGGFGIDRGIDTRTGERLDGADWVQAVADLDTAERTRCATAHPGLSIAALHADDAGVSIGALGSGEDILVPIDLSAAASADSPLAPVPGARDFDTEVVEAVRTGDLARLREAAGSATAVHADLGLLGAVPTTTAMPTTTPTTTTITVDTTVHDVRTLCAVIEF</sequence>
<keyword evidence="2" id="KW-1185">Reference proteome</keyword>